<proteinExistence type="predicted"/>
<dbReference type="SUPFAM" id="SSF56796">
    <property type="entry name" value="Dehydroquinate synthase-like"/>
    <property type="match status" value="1"/>
</dbReference>
<dbReference type="EC" id="1.3.1.32" evidence="5"/>
<feature type="domain" description="Fe-containing alcohol dehydrogenase-like C-terminal" evidence="4">
    <location>
        <begin position="173"/>
        <end position="347"/>
    </location>
</feature>
<protein>
    <submittedName>
        <fullName evidence="5">Maleylacetate reductase</fullName>
        <ecNumber evidence="5">1.3.1.32</ecNumber>
    </submittedName>
</protein>
<dbReference type="GO" id="GO:0018506">
    <property type="term" value="F:maleylacetate reductase activity"/>
    <property type="evidence" value="ECO:0007669"/>
    <property type="project" value="UniProtKB-EC"/>
</dbReference>
<dbReference type="InterPro" id="IPR001670">
    <property type="entry name" value="ADH_Fe/GldA"/>
</dbReference>
<gene>
    <name evidence="5" type="ORF">VSH64_45325</name>
</gene>
<dbReference type="InterPro" id="IPR034786">
    <property type="entry name" value="MAR"/>
</dbReference>
<dbReference type="Gene3D" id="1.20.1090.10">
    <property type="entry name" value="Dehydroquinate synthase-like - alpha domain"/>
    <property type="match status" value="1"/>
</dbReference>
<dbReference type="Proteomes" id="UP001330812">
    <property type="component" value="Chromosome"/>
</dbReference>
<organism evidence="5 6">
    <name type="scientific">Amycolatopsis rhabdoformis</name>
    <dbReference type="NCBI Taxonomy" id="1448059"/>
    <lineage>
        <taxon>Bacteria</taxon>
        <taxon>Bacillati</taxon>
        <taxon>Actinomycetota</taxon>
        <taxon>Actinomycetes</taxon>
        <taxon>Pseudonocardiales</taxon>
        <taxon>Pseudonocardiaceae</taxon>
        <taxon>Amycolatopsis</taxon>
    </lineage>
</organism>
<dbReference type="EMBL" id="CP142149">
    <property type="protein sequence ID" value="WSE29939.1"/>
    <property type="molecule type" value="Genomic_DNA"/>
</dbReference>
<dbReference type="Pfam" id="PF25137">
    <property type="entry name" value="ADH_Fe_C"/>
    <property type="match status" value="1"/>
</dbReference>
<reference evidence="5 6" key="1">
    <citation type="journal article" date="2015" name="Int. J. Syst. Evol. Microbiol.">
        <title>Amycolatopsis rhabdoformis sp. nov., an actinomycete isolated from a tropical forest soil.</title>
        <authorList>
            <person name="Souza W.R."/>
            <person name="Silva R.E."/>
            <person name="Goodfellow M."/>
            <person name="Busarakam K."/>
            <person name="Figueiro F.S."/>
            <person name="Ferreira D."/>
            <person name="Rodrigues-Filho E."/>
            <person name="Moraes L.A.B."/>
            <person name="Zucchi T.D."/>
        </authorList>
    </citation>
    <scope>NUCLEOTIDE SEQUENCE [LARGE SCALE GENOMIC DNA]</scope>
    <source>
        <strain evidence="5 6">NCIMB 14900</strain>
    </source>
</reference>
<feature type="domain" description="Alcohol dehydrogenase iron-type/glycerol dehydrogenase GldA" evidence="3">
    <location>
        <begin position="16"/>
        <end position="158"/>
    </location>
</feature>
<keyword evidence="6" id="KW-1185">Reference proteome</keyword>
<dbReference type="PANTHER" id="PTHR11496">
    <property type="entry name" value="ALCOHOL DEHYDROGENASE"/>
    <property type="match status" value="1"/>
</dbReference>
<dbReference type="RefSeq" id="WP_326568896.1">
    <property type="nucleotide sequence ID" value="NZ_CP142149.1"/>
</dbReference>
<dbReference type="CDD" id="cd08177">
    <property type="entry name" value="MAR"/>
    <property type="match status" value="1"/>
</dbReference>
<dbReference type="Pfam" id="PF00465">
    <property type="entry name" value="Fe-ADH"/>
    <property type="match status" value="1"/>
</dbReference>
<dbReference type="Gene3D" id="3.40.50.1970">
    <property type="match status" value="1"/>
</dbReference>
<evidence type="ECO:0000256" key="1">
    <source>
        <dbReference type="ARBA" id="ARBA00023002"/>
    </source>
</evidence>
<evidence type="ECO:0000259" key="3">
    <source>
        <dbReference type="Pfam" id="PF00465"/>
    </source>
</evidence>
<evidence type="ECO:0000259" key="4">
    <source>
        <dbReference type="Pfam" id="PF25137"/>
    </source>
</evidence>
<evidence type="ECO:0000313" key="6">
    <source>
        <dbReference type="Proteomes" id="UP001330812"/>
    </source>
</evidence>
<evidence type="ECO:0000256" key="2">
    <source>
        <dbReference type="ARBA" id="ARBA00023027"/>
    </source>
</evidence>
<accession>A0ABZ1I670</accession>
<dbReference type="PANTHER" id="PTHR11496:SF83">
    <property type="entry name" value="HYDROXYACID-OXOACID TRANSHYDROGENASE, MITOCHONDRIAL"/>
    <property type="match status" value="1"/>
</dbReference>
<sequence>MTFSPRNRPFEYEPSPVRVVFGPGRRAEVGEEADRLGLAKVMLIADGNTPGGRPVADALGDRLATRWDEVAQHVPVELAERAGERAAAEGVEGLVTLGGGSATGLAKAIALDTGLPIIAIPTTYAGSELTPVFGMTSTHRKRTGVDERVRPRVVIYDPELTVGLPPEITGPSAFNALAHCLAALWAPHGDPLTSALAADAVRIVTSSLPELAITPTDLDARSGLQYAAFLAGTALGRTGTGLQHRICHHLGGKLNLPHAETHAVILPHVVALNSPAGPDWVARLEPFLGPDPALGLWNLARRSGLSTSLSRLGATEEDVREVAGQVAGSANPVPVEAAQVEALLRRSLDDLPPSAGW</sequence>
<evidence type="ECO:0000313" key="5">
    <source>
        <dbReference type="EMBL" id="WSE29939.1"/>
    </source>
</evidence>
<dbReference type="InterPro" id="IPR039697">
    <property type="entry name" value="Alcohol_dehydrogenase_Fe"/>
</dbReference>
<keyword evidence="1 5" id="KW-0560">Oxidoreductase</keyword>
<dbReference type="InterPro" id="IPR056798">
    <property type="entry name" value="ADH_Fe_C"/>
</dbReference>
<keyword evidence="2" id="KW-0520">NAD</keyword>
<name>A0ABZ1I670_9PSEU</name>